<name>A0ABX6LH71_9BACT</name>
<dbReference type="Proteomes" id="UP000503144">
    <property type="component" value="Chromosome"/>
</dbReference>
<sequence length="243" mass="27626">MEKLKHPEAPGQKNKIPGSAPGTLQAVYYTDPLCCWSWAFETVWQQFKTVYKKQLNIRYCMGGLLQQWQGYHDPLLSVSRPAQMGPIWMQVNHTTGVPLDSTIWFRDPPASSYPACLAVKCAGMQSPAMEEQYLYLARKAVMTQQQNIARKEVLLQLGVTLAAETKGAFNALQFSKDLEELAALEACNKDIQEVKNRGISRFPSLLFTAVHHRQSVMLTGYRPYEELEKIIEKLMHGDMKSER</sequence>
<evidence type="ECO:0000313" key="1">
    <source>
        <dbReference type="EMBL" id="QJB39366.1"/>
    </source>
</evidence>
<gene>
    <name evidence="1" type="ORF">HF324_16465</name>
</gene>
<dbReference type="SUPFAM" id="SSF52833">
    <property type="entry name" value="Thioredoxin-like"/>
    <property type="match status" value="1"/>
</dbReference>
<reference evidence="2" key="1">
    <citation type="submission" date="2020-04" db="EMBL/GenBank/DDBJ databases">
        <authorList>
            <person name="Kittiwongwattana C."/>
        </authorList>
    </citation>
    <scope>NUCLEOTIDE SEQUENCE [LARGE SCALE GENOMIC DNA]</scope>
    <source>
        <strain evidence="2">1303</strain>
    </source>
</reference>
<dbReference type="EMBL" id="CP051204">
    <property type="protein sequence ID" value="QJB39366.1"/>
    <property type="molecule type" value="Genomic_DNA"/>
</dbReference>
<proteinExistence type="predicted"/>
<dbReference type="Pfam" id="PF13743">
    <property type="entry name" value="Thioredoxin_5"/>
    <property type="match status" value="1"/>
</dbReference>
<keyword evidence="2" id="KW-1185">Reference proteome</keyword>
<evidence type="ECO:0000313" key="2">
    <source>
        <dbReference type="Proteomes" id="UP000503144"/>
    </source>
</evidence>
<dbReference type="InterPro" id="IPR036249">
    <property type="entry name" value="Thioredoxin-like_sf"/>
</dbReference>
<organism evidence="1 2">
    <name type="scientific">Chitinophaga oryzae</name>
    <dbReference type="NCBI Taxonomy" id="2725414"/>
    <lineage>
        <taxon>Bacteria</taxon>
        <taxon>Pseudomonadati</taxon>
        <taxon>Bacteroidota</taxon>
        <taxon>Chitinophagia</taxon>
        <taxon>Chitinophagales</taxon>
        <taxon>Chitinophagaceae</taxon>
        <taxon>Chitinophaga</taxon>
    </lineage>
</organism>
<dbReference type="PANTHER" id="PTHR13887:SF54">
    <property type="entry name" value="DSBA FAMILY PROTEIN"/>
    <property type="match status" value="1"/>
</dbReference>
<reference evidence="1 2" key="2">
    <citation type="submission" date="2020-09" db="EMBL/GenBank/DDBJ databases">
        <authorList>
            <person name="Kittiwongwattana C."/>
        </authorList>
    </citation>
    <scope>NUCLEOTIDE SEQUENCE [LARGE SCALE GENOMIC DNA]</scope>
    <source>
        <strain evidence="1 2">1303</strain>
    </source>
</reference>
<dbReference type="PANTHER" id="PTHR13887">
    <property type="entry name" value="GLUTATHIONE S-TRANSFERASE KAPPA"/>
    <property type="match status" value="1"/>
</dbReference>
<dbReference type="RefSeq" id="WP_168861118.1">
    <property type="nucleotide sequence ID" value="NZ_CP051204.2"/>
</dbReference>
<accession>A0ABX6LH71</accession>
<dbReference type="Gene3D" id="3.40.30.10">
    <property type="entry name" value="Glutaredoxin"/>
    <property type="match status" value="1"/>
</dbReference>
<protein>
    <submittedName>
        <fullName evidence="1">DsbA family protein</fullName>
    </submittedName>
</protein>
<dbReference type="Gene3D" id="1.10.472.60">
    <property type="entry name" value="putative protein disulfide isomerase domain"/>
    <property type="match status" value="1"/>
</dbReference>